<dbReference type="SUPFAM" id="SSF52402">
    <property type="entry name" value="Adenine nucleotide alpha hydrolases-like"/>
    <property type="match status" value="2"/>
</dbReference>
<dbReference type="InterPro" id="IPR014729">
    <property type="entry name" value="Rossmann-like_a/b/a_fold"/>
</dbReference>
<evidence type="ECO:0000259" key="5">
    <source>
        <dbReference type="Pfam" id="PF01171"/>
    </source>
</evidence>
<keyword evidence="1" id="KW-0436">Ligase</keyword>
<dbReference type="PANTHER" id="PTHR43033">
    <property type="entry name" value="TRNA(ILE)-LYSIDINE SYNTHASE-RELATED"/>
    <property type="match status" value="1"/>
</dbReference>
<dbReference type="GO" id="GO:0016879">
    <property type="term" value="F:ligase activity, forming carbon-nitrogen bonds"/>
    <property type="evidence" value="ECO:0007669"/>
    <property type="project" value="InterPro"/>
</dbReference>
<dbReference type="GO" id="GO:0005524">
    <property type="term" value="F:ATP binding"/>
    <property type="evidence" value="ECO:0007669"/>
    <property type="project" value="UniProtKB-KW"/>
</dbReference>
<evidence type="ECO:0000256" key="1">
    <source>
        <dbReference type="ARBA" id="ARBA00022598"/>
    </source>
</evidence>
<dbReference type="Pfam" id="PF01171">
    <property type="entry name" value="ATP_bind_3"/>
    <property type="match status" value="2"/>
</dbReference>
<dbReference type="InterPro" id="IPR012094">
    <property type="entry name" value="tRNA_Ile_lys_synt"/>
</dbReference>
<feature type="domain" description="tRNA(Ile)-lysidine/2-thiocytidine synthase N-terminal" evidence="5">
    <location>
        <begin position="459"/>
        <end position="514"/>
    </location>
</feature>
<protein>
    <submittedName>
        <fullName evidence="6">tRNA(Ile)-lysidine synthetase</fullName>
    </submittedName>
</protein>
<dbReference type="RefSeq" id="YP_009367801.1">
    <property type="nucleotide sequence ID" value="NC_034713.1"/>
</dbReference>
<dbReference type="GO" id="GO:0008033">
    <property type="term" value="P:tRNA processing"/>
    <property type="evidence" value="ECO:0007669"/>
    <property type="project" value="UniProtKB-KW"/>
</dbReference>
<accession>A0A1W6EHA6</accession>
<dbReference type="GeneID" id="32884330"/>
<name>A0A1W6EHA6_9CHLO</name>
<dbReference type="EMBL" id="KY407660">
    <property type="protein sequence ID" value="ARK14802.1"/>
    <property type="molecule type" value="Genomic_DNA"/>
</dbReference>
<proteinExistence type="predicted"/>
<geneLocation type="chloroplast" evidence="6"/>
<evidence type="ECO:0000313" key="6">
    <source>
        <dbReference type="EMBL" id="ARK14802.1"/>
    </source>
</evidence>
<evidence type="ECO:0000256" key="3">
    <source>
        <dbReference type="ARBA" id="ARBA00022741"/>
    </source>
</evidence>
<dbReference type="AlphaFoldDB" id="A0A1W6EHA6"/>
<dbReference type="PANTHER" id="PTHR43033:SF1">
    <property type="entry name" value="TRNA(ILE)-LYSIDINE SYNTHASE-RELATED"/>
    <property type="match status" value="1"/>
</dbReference>
<organism evidence="6">
    <name type="scientific">Neodangemannia microcystis</name>
    <dbReference type="NCBI Taxonomy" id="173495"/>
    <lineage>
        <taxon>Eukaryota</taxon>
        <taxon>Viridiplantae</taxon>
        <taxon>Chlorophyta</taxon>
        <taxon>core chlorophytes</taxon>
        <taxon>Ulvophyceae</taxon>
        <taxon>OUU clade</taxon>
        <taxon>Oltmannsiellopsidales</taxon>
        <taxon>Oltmannsiellopsidaceae</taxon>
        <taxon>Neodangemannia</taxon>
    </lineage>
</organism>
<evidence type="ECO:0000256" key="2">
    <source>
        <dbReference type="ARBA" id="ARBA00022694"/>
    </source>
</evidence>
<feature type="domain" description="tRNA(Ile)-lysidine/2-thiocytidine synthase N-terminal" evidence="5">
    <location>
        <begin position="43"/>
        <end position="175"/>
    </location>
</feature>
<gene>
    <name evidence="6" type="primary">tilS</name>
</gene>
<keyword evidence="6" id="KW-0934">Plastid</keyword>
<keyword evidence="4" id="KW-0067">ATP-binding</keyword>
<evidence type="ECO:0000256" key="4">
    <source>
        <dbReference type="ARBA" id="ARBA00022840"/>
    </source>
</evidence>
<dbReference type="Gene3D" id="3.40.50.620">
    <property type="entry name" value="HUPs"/>
    <property type="match status" value="1"/>
</dbReference>
<keyword evidence="3" id="KW-0547">Nucleotide-binding</keyword>
<dbReference type="Gene3D" id="1.10.10.1360">
    <property type="entry name" value="tRNA (Ile)-lysidine synthase"/>
    <property type="match status" value="1"/>
</dbReference>
<sequence>MTIRPLLNRKNSKNRVTFTPQLYTLLDSIYYSFYHSFKPYNGQILLALSLGQDSIFLYILSYILCRQWSWELNIFFCNHLWQRDAFYIQLHLSRLNKLLGTKLYICFTCQPLPTEDLSRQWRLQIGSRLTHYLFIQTLLTAHTQTDQSETIYFNLIRGCGTRGLTSLTTELNNTNYKFKLYFPSKFNLVQSTSLEKISSSHYKVKCYDYYHNNPRLNIPNIYLKLIKNKLEFNFKVSGYTYSPYSRAKLPADTYVSAKSRKTYSYNNIIEIKKIKKLIYKKHLSYISTQNKKKILYVSNFTGGPSYAGYRYFSWTFAKVTNSLSNLNQNKALIENHRSIACTSITKLSKNLTDKHSVAKYITFKPADNHCNQIRRFNTYTPFIKNITSNEISKTRYTYVSDWPLSVTNSLFVPGNQVIGTSDCFETLNIKQVNLFRLKGCTSRESSQGIRTYISRSKKVCFYNNSIFFNMIILRPLLHTPRFLITNFVQKQQFIIFPDPSNFLIIYSRNRIRKQLLPLLRILLNPQIDLAITNCSYFTRLDKNFISYLEARNIL</sequence>
<keyword evidence="2" id="KW-0819">tRNA processing</keyword>
<reference evidence="6" key="1">
    <citation type="journal article" date="2017" name="Sci. Rep.">
        <title>Divergent copies of the large inverted repeat in the chloroplast genomes of ulvophycean green algae.</title>
        <authorList>
            <person name="Turmel M."/>
            <person name="Otis C."/>
            <person name="Lemieux C."/>
        </authorList>
    </citation>
    <scope>NUCLEOTIDE SEQUENCE</scope>
</reference>
<dbReference type="InterPro" id="IPR011063">
    <property type="entry name" value="TilS/TtcA_N"/>
</dbReference>
<keyword evidence="6" id="KW-0150">Chloroplast</keyword>